<sequence length="165" mass="19579">MSIKLRLDFLSNSIFRCCSPSVNVSAPLLYQLKIVPHLIVEQFYYLNCLLRVIQKRSVQTCYIEFYIVKYGPSTGAFIEKLIKRSNLKTIILLAENNKEFYLLFKEDGNLLFVYRLAVKNEQYIRVIISIIFILVFCLQVYNKEKLEIFHLFMLLVVQYEKNVEE</sequence>
<evidence type="ECO:0000313" key="2">
    <source>
        <dbReference type="EMBL" id="OPD53180.1"/>
    </source>
</evidence>
<keyword evidence="1" id="KW-0472">Membrane</keyword>
<keyword evidence="1" id="KW-1133">Transmembrane helix</keyword>
<organism evidence="2 3">
    <name type="scientific">Bacillus thuringiensis</name>
    <dbReference type="NCBI Taxonomy" id="1428"/>
    <lineage>
        <taxon>Bacteria</taxon>
        <taxon>Bacillati</taxon>
        <taxon>Bacillota</taxon>
        <taxon>Bacilli</taxon>
        <taxon>Bacillales</taxon>
        <taxon>Bacillaceae</taxon>
        <taxon>Bacillus</taxon>
        <taxon>Bacillus cereus group</taxon>
    </lineage>
</organism>
<feature type="transmembrane region" description="Helical" evidence="1">
    <location>
        <begin position="123"/>
        <end position="141"/>
    </location>
</feature>
<proteinExistence type="predicted"/>
<dbReference type="AlphaFoldDB" id="A0ABD6RA26"/>
<dbReference type="Proteomes" id="UP000190187">
    <property type="component" value="Unassembled WGS sequence"/>
</dbReference>
<comment type="caution">
    <text evidence="2">The sequence shown here is derived from an EMBL/GenBank/DDBJ whole genome shotgun (WGS) entry which is preliminary data.</text>
</comment>
<name>A0ABD6RA26_BACTU</name>
<dbReference type="EMBL" id="MSTN01000004">
    <property type="protein sequence ID" value="OPD53180.1"/>
    <property type="molecule type" value="Genomic_DNA"/>
</dbReference>
<reference evidence="2 3" key="1">
    <citation type="submission" date="2017-01" db="EMBL/GenBank/DDBJ databases">
        <title>Draft Genome Sequence of Bacillus thuringiensis DNG9.</title>
        <authorList>
            <person name="Rosana A.R."/>
            <person name="Daas M.S."/>
            <person name="Acedo J.Z."/>
            <person name="Case R.J."/>
            <person name="Vederas J.C."/>
            <person name="Nateche F."/>
            <person name="Kebbouche-Gana S."/>
        </authorList>
    </citation>
    <scope>NUCLEOTIDE SEQUENCE [LARGE SCALE GENOMIC DNA]</scope>
    <source>
        <strain evidence="2 3">DNG9</strain>
    </source>
</reference>
<evidence type="ECO:0000313" key="3">
    <source>
        <dbReference type="Proteomes" id="UP000190187"/>
    </source>
</evidence>
<gene>
    <name evidence="2" type="ORF">BVF97_13360</name>
</gene>
<evidence type="ECO:0008006" key="4">
    <source>
        <dbReference type="Google" id="ProtNLM"/>
    </source>
</evidence>
<protein>
    <recommendedName>
        <fullName evidence="4">Transmembrane protein</fullName>
    </recommendedName>
</protein>
<accession>A0ABD6RA26</accession>
<keyword evidence="1" id="KW-0812">Transmembrane</keyword>
<evidence type="ECO:0000256" key="1">
    <source>
        <dbReference type="SAM" id="Phobius"/>
    </source>
</evidence>